<dbReference type="PROSITE" id="PS51671">
    <property type="entry name" value="ACT"/>
    <property type="match status" value="1"/>
</dbReference>
<dbReference type="InterPro" id="IPR045865">
    <property type="entry name" value="ACT-like_dom_sf"/>
</dbReference>
<dbReference type="SUPFAM" id="SSF55021">
    <property type="entry name" value="ACT-like"/>
    <property type="match status" value="1"/>
</dbReference>
<evidence type="ECO:0000256" key="2">
    <source>
        <dbReference type="ARBA" id="ARBA00005216"/>
    </source>
</evidence>
<dbReference type="UniPathway" id="UPA00135">
    <property type="reaction ID" value="UER00196"/>
</dbReference>
<dbReference type="InterPro" id="IPR002912">
    <property type="entry name" value="ACT_dom"/>
</dbReference>
<name>A0A378LNR9_9GAMM</name>
<comment type="function">
    <text evidence="1">Catalyzes the reversible oxidation of 3-phospho-D-glycerate to 3-phosphonooxypyruvate, the first step of the phosphorylated L-serine biosynthesis pathway. Also catalyzes the reversible oxidation of 2-hydroxyglutarate to 2-oxoglutarate.</text>
</comment>
<proteinExistence type="inferred from homology"/>
<dbReference type="GO" id="GO:0004617">
    <property type="term" value="F:phosphoglycerate dehydrogenase activity"/>
    <property type="evidence" value="ECO:0007669"/>
    <property type="project" value="UniProtKB-EC"/>
</dbReference>
<dbReference type="PANTHER" id="PTHR42938">
    <property type="entry name" value="FORMATE DEHYDROGENASE 1"/>
    <property type="match status" value="1"/>
</dbReference>
<evidence type="ECO:0000256" key="4">
    <source>
        <dbReference type="ARBA" id="ARBA00013143"/>
    </source>
</evidence>
<dbReference type="SUPFAM" id="SSF52283">
    <property type="entry name" value="Formate/glycerate dehydrogenase catalytic domain-like"/>
    <property type="match status" value="1"/>
</dbReference>
<evidence type="ECO:0000256" key="9">
    <source>
        <dbReference type="ARBA" id="ARBA00048126"/>
    </source>
</evidence>
<evidence type="ECO:0000256" key="11">
    <source>
        <dbReference type="RuleBase" id="RU003719"/>
    </source>
</evidence>
<dbReference type="STRING" id="1122170.GCA_000701265_03207"/>
<feature type="domain" description="ACT" evidence="12">
    <location>
        <begin position="323"/>
        <end position="395"/>
    </location>
</feature>
<dbReference type="InterPro" id="IPR006140">
    <property type="entry name" value="D-isomer_DH_NAD-bd"/>
</dbReference>
<keyword evidence="6 11" id="KW-0560">Oxidoreductase</keyword>
<evidence type="ECO:0000256" key="10">
    <source>
        <dbReference type="ARBA" id="ARBA00048731"/>
    </source>
</evidence>
<evidence type="ECO:0000313" key="13">
    <source>
        <dbReference type="EMBL" id="STY28566.1"/>
    </source>
</evidence>
<evidence type="ECO:0000256" key="6">
    <source>
        <dbReference type="ARBA" id="ARBA00023002"/>
    </source>
</evidence>
<keyword evidence="14" id="KW-1185">Reference proteome</keyword>
<dbReference type="Pfam" id="PF00389">
    <property type="entry name" value="2-Hacid_dh"/>
    <property type="match status" value="1"/>
</dbReference>
<evidence type="ECO:0000256" key="7">
    <source>
        <dbReference type="ARBA" id="ARBA00023027"/>
    </source>
</evidence>
<accession>A0A378LNR9</accession>
<dbReference type="GO" id="GO:0051287">
    <property type="term" value="F:NAD binding"/>
    <property type="evidence" value="ECO:0007669"/>
    <property type="project" value="InterPro"/>
</dbReference>
<evidence type="ECO:0000259" key="12">
    <source>
        <dbReference type="PROSITE" id="PS51671"/>
    </source>
</evidence>
<evidence type="ECO:0000256" key="5">
    <source>
        <dbReference type="ARBA" id="ARBA00021582"/>
    </source>
</evidence>
<organism evidence="13 14">
    <name type="scientific">Legionella wadsworthii</name>
    <dbReference type="NCBI Taxonomy" id="28088"/>
    <lineage>
        <taxon>Bacteria</taxon>
        <taxon>Pseudomonadati</taxon>
        <taxon>Pseudomonadota</taxon>
        <taxon>Gammaproteobacteria</taxon>
        <taxon>Legionellales</taxon>
        <taxon>Legionellaceae</taxon>
        <taxon>Legionella</taxon>
    </lineage>
</organism>
<evidence type="ECO:0000313" key="14">
    <source>
        <dbReference type="Proteomes" id="UP000255297"/>
    </source>
</evidence>
<gene>
    <name evidence="13" type="primary">serA</name>
    <name evidence="13" type="ORF">NCTC11532_00741</name>
</gene>
<dbReference type="RefSeq" id="WP_031564136.1">
    <property type="nucleotide sequence ID" value="NZ_CAAAIS010000011.1"/>
</dbReference>
<dbReference type="Gene3D" id="3.40.50.720">
    <property type="entry name" value="NAD(P)-binding Rossmann-like Domain"/>
    <property type="match status" value="2"/>
</dbReference>
<evidence type="ECO:0000256" key="8">
    <source>
        <dbReference type="ARBA" id="ARBA00030455"/>
    </source>
</evidence>
<dbReference type="PANTHER" id="PTHR42938:SF47">
    <property type="entry name" value="HYDROXYPYRUVATE REDUCTASE"/>
    <property type="match status" value="1"/>
</dbReference>
<protein>
    <recommendedName>
        <fullName evidence="5">D-3-phosphoglycerate dehydrogenase</fullName>
        <ecNumber evidence="3">1.1.1.399</ecNumber>
        <ecNumber evidence="4">1.1.1.95</ecNumber>
    </recommendedName>
    <alternativeName>
        <fullName evidence="8">2-oxoglutarate reductase</fullName>
    </alternativeName>
</protein>
<dbReference type="Pfam" id="PF02826">
    <property type="entry name" value="2-Hacid_dh_C"/>
    <property type="match status" value="1"/>
</dbReference>
<dbReference type="PROSITE" id="PS00670">
    <property type="entry name" value="D_2_HYDROXYACID_DH_2"/>
    <property type="match status" value="1"/>
</dbReference>
<dbReference type="InterPro" id="IPR029753">
    <property type="entry name" value="D-isomer_DH_CS"/>
</dbReference>
<dbReference type="AlphaFoldDB" id="A0A378LNR9"/>
<dbReference type="CDD" id="cd12174">
    <property type="entry name" value="PGDH_like_3"/>
    <property type="match status" value="1"/>
</dbReference>
<comment type="catalytic activity">
    <reaction evidence="10">
        <text>(2R)-3-phosphoglycerate + NAD(+) = 3-phosphooxypyruvate + NADH + H(+)</text>
        <dbReference type="Rhea" id="RHEA:12641"/>
        <dbReference type="ChEBI" id="CHEBI:15378"/>
        <dbReference type="ChEBI" id="CHEBI:18110"/>
        <dbReference type="ChEBI" id="CHEBI:57540"/>
        <dbReference type="ChEBI" id="CHEBI:57945"/>
        <dbReference type="ChEBI" id="CHEBI:58272"/>
        <dbReference type="EC" id="1.1.1.95"/>
    </reaction>
</comment>
<dbReference type="Gene3D" id="3.30.70.260">
    <property type="match status" value="1"/>
</dbReference>
<dbReference type="Proteomes" id="UP000255297">
    <property type="component" value="Unassembled WGS sequence"/>
</dbReference>
<evidence type="ECO:0000256" key="3">
    <source>
        <dbReference type="ARBA" id="ARBA00013001"/>
    </source>
</evidence>
<sequence length="399" mass="44103">MFTIQILDNISPQGLKLFHPDLYQLGLNPPNPDVILVRSYKLHDHPFPKGLRAVARAGTGIDNIPVDTLTSMGVPIFYAPGANANAVKELVMAAMIMGYRHLDETRSFITELSKEDSQQFHQEIETKKKRFVGHEISGKTLGVIGLGYIGVKVANAGLALGMKVLGFDPNMTLTNALALMPGVEKVMDMNILLAHSDIITLHIPLNASTTNLINEENITQVKPHTLLLNFSREKVVSEAAVLQQLNKQEIMGYITDFPTLKLAGHPNVLCFPHLGASTQEAEQTAAEMVIRNICNYLEDGIIEYSVNFPNISLSSTPIVNCYRLLIINKNTPGAMGKITQGISKFKYNIEQMENKSRGDIAVNIIDICGDKELLPQLCDQLKRISSLIDVRLVSHLQKR</sequence>
<comment type="pathway">
    <text evidence="2">Amino-acid biosynthesis; L-serine biosynthesis; L-serine from 3-phospho-D-glycerate: step 1/3.</text>
</comment>
<dbReference type="OrthoDB" id="9805416at2"/>
<reference evidence="13 14" key="1">
    <citation type="submission" date="2018-06" db="EMBL/GenBank/DDBJ databases">
        <authorList>
            <consortium name="Pathogen Informatics"/>
            <person name="Doyle S."/>
        </authorList>
    </citation>
    <scope>NUCLEOTIDE SEQUENCE [LARGE SCALE GENOMIC DNA]</scope>
    <source>
        <strain evidence="13 14">NCTC11532</strain>
    </source>
</reference>
<comment type="catalytic activity">
    <reaction evidence="9">
        <text>(R)-2-hydroxyglutarate + NAD(+) = 2-oxoglutarate + NADH + H(+)</text>
        <dbReference type="Rhea" id="RHEA:49612"/>
        <dbReference type="ChEBI" id="CHEBI:15378"/>
        <dbReference type="ChEBI" id="CHEBI:15801"/>
        <dbReference type="ChEBI" id="CHEBI:16810"/>
        <dbReference type="ChEBI" id="CHEBI:57540"/>
        <dbReference type="ChEBI" id="CHEBI:57945"/>
        <dbReference type="EC" id="1.1.1.399"/>
    </reaction>
</comment>
<keyword evidence="7" id="KW-0520">NAD</keyword>
<dbReference type="EC" id="1.1.1.95" evidence="4"/>
<comment type="similarity">
    <text evidence="11">Belongs to the D-isomer specific 2-hydroxyacid dehydrogenase family.</text>
</comment>
<dbReference type="InterPro" id="IPR036291">
    <property type="entry name" value="NAD(P)-bd_dom_sf"/>
</dbReference>
<dbReference type="EC" id="1.1.1.399" evidence="3"/>
<dbReference type="InterPro" id="IPR006139">
    <property type="entry name" value="D-isomer_2_OHA_DH_cat_dom"/>
</dbReference>
<dbReference type="EMBL" id="UGPB01000001">
    <property type="protein sequence ID" value="STY28566.1"/>
    <property type="molecule type" value="Genomic_DNA"/>
</dbReference>
<dbReference type="SUPFAM" id="SSF51735">
    <property type="entry name" value="NAD(P)-binding Rossmann-fold domains"/>
    <property type="match status" value="1"/>
</dbReference>
<evidence type="ECO:0000256" key="1">
    <source>
        <dbReference type="ARBA" id="ARBA00003800"/>
    </source>
</evidence>